<dbReference type="STRING" id="56484.A0A1Y2FCY2"/>
<reference evidence="4 5" key="1">
    <citation type="submission" date="2016-07" db="EMBL/GenBank/DDBJ databases">
        <title>Pervasive Adenine N6-methylation of Active Genes in Fungi.</title>
        <authorList>
            <consortium name="DOE Joint Genome Institute"/>
            <person name="Mondo S.J."/>
            <person name="Dannebaum R.O."/>
            <person name="Kuo R.C."/>
            <person name="Labutti K."/>
            <person name="Haridas S."/>
            <person name="Kuo A."/>
            <person name="Salamov A."/>
            <person name="Ahrendt S.R."/>
            <person name="Lipzen A."/>
            <person name="Sullivan W."/>
            <person name="Andreopoulos W.B."/>
            <person name="Clum A."/>
            <person name="Lindquist E."/>
            <person name="Daum C."/>
            <person name="Ramamoorthy G.K."/>
            <person name="Gryganskyi A."/>
            <person name="Culley D."/>
            <person name="Magnuson J.K."/>
            <person name="James T.Y."/>
            <person name="O'Malley M.A."/>
            <person name="Stajich J.E."/>
            <person name="Spatafora J.W."/>
            <person name="Visel A."/>
            <person name="Grigoriev I.V."/>
        </authorList>
    </citation>
    <scope>NUCLEOTIDE SEQUENCE [LARGE SCALE GENOMIC DNA]</scope>
    <source>
        <strain evidence="4 5">12-1054</strain>
    </source>
</reference>
<organism evidence="4 5">
    <name type="scientific">Protomyces lactucae-debilis</name>
    <dbReference type="NCBI Taxonomy" id="2754530"/>
    <lineage>
        <taxon>Eukaryota</taxon>
        <taxon>Fungi</taxon>
        <taxon>Dikarya</taxon>
        <taxon>Ascomycota</taxon>
        <taxon>Taphrinomycotina</taxon>
        <taxon>Taphrinomycetes</taxon>
        <taxon>Taphrinales</taxon>
        <taxon>Protomycetaceae</taxon>
        <taxon>Protomyces</taxon>
    </lineage>
</organism>
<dbReference type="SUPFAM" id="SSF117916">
    <property type="entry name" value="Fe-S cluster assembly (FSCA) domain-like"/>
    <property type="match status" value="1"/>
</dbReference>
<protein>
    <recommendedName>
        <fullName evidence="3">MIP18 family-like domain-containing protein</fullName>
    </recommendedName>
</protein>
<keyword evidence="5" id="KW-1185">Reference proteome</keyword>
<accession>A0A1Y2FCY2</accession>
<evidence type="ECO:0000313" key="4">
    <source>
        <dbReference type="EMBL" id="ORY81477.1"/>
    </source>
</evidence>
<dbReference type="FunFam" id="3.30.300.130:FF:000004">
    <property type="entry name" value="cytosolic iron-sulfur assembly component 2A"/>
    <property type="match status" value="1"/>
</dbReference>
<evidence type="ECO:0000313" key="5">
    <source>
        <dbReference type="Proteomes" id="UP000193685"/>
    </source>
</evidence>
<proteinExistence type="inferred from homology"/>
<dbReference type="OrthoDB" id="2746at2759"/>
<feature type="non-terminal residue" evidence="4">
    <location>
        <position position="132"/>
    </location>
</feature>
<gene>
    <name evidence="4" type="ORF">BCR37DRAFT_341937</name>
</gene>
<keyword evidence="2" id="KW-0159">Chromosome partition</keyword>
<dbReference type="InterPro" id="IPR002744">
    <property type="entry name" value="MIP18-like"/>
</dbReference>
<dbReference type="GO" id="GO:0007059">
    <property type="term" value="P:chromosome segregation"/>
    <property type="evidence" value="ECO:0007669"/>
    <property type="project" value="UniProtKB-KW"/>
</dbReference>
<dbReference type="PANTHER" id="PTHR12377">
    <property type="entry name" value="CYTOSOLIC IRON-SULFUR ASSEMBLY COMPONENT 2B-RELATED"/>
    <property type="match status" value="1"/>
</dbReference>
<name>A0A1Y2FCY2_PROLT</name>
<dbReference type="Gene3D" id="6.10.250.1280">
    <property type="match status" value="1"/>
</dbReference>
<comment type="similarity">
    <text evidence="1">Belongs to the MIP18 family.</text>
</comment>
<feature type="domain" description="MIP18 family-like" evidence="3">
    <location>
        <begin position="9"/>
        <end position="74"/>
    </location>
</feature>
<dbReference type="GO" id="GO:0051604">
    <property type="term" value="P:protein maturation"/>
    <property type="evidence" value="ECO:0007669"/>
    <property type="project" value="InterPro"/>
</dbReference>
<dbReference type="AlphaFoldDB" id="A0A1Y2FCY2"/>
<dbReference type="EMBL" id="MCFI01000011">
    <property type="protein sequence ID" value="ORY81477.1"/>
    <property type="molecule type" value="Genomic_DNA"/>
</dbReference>
<sequence length="132" mass="14504">DESEPIDAQEIFDLLASINDPEHPLTLAQLAVINLDDINITEPKTSSGIRTIHVGLTPTIPHCSMATLIGLCVRVRLTRCLPSRFRLDIKVKEGTHQSERAVNRQLGDKERVAAACENEQLMAVLSGMMEGC</sequence>
<evidence type="ECO:0000256" key="1">
    <source>
        <dbReference type="ARBA" id="ARBA00010381"/>
    </source>
</evidence>
<dbReference type="OMA" id="NQCISAR"/>
<evidence type="ECO:0000259" key="3">
    <source>
        <dbReference type="Pfam" id="PF01883"/>
    </source>
</evidence>
<dbReference type="Proteomes" id="UP000193685">
    <property type="component" value="Unassembled WGS sequence"/>
</dbReference>
<dbReference type="InterPro" id="IPR039796">
    <property type="entry name" value="MIP18"/>
</dbReference>
<dbReference type="InterPro" id="IPR034904">
    <property type="entry name" value="FSCA_dom_sf"/>
</dbReference>
<comment type="caution">
    <text evidence="4">The sequence shown here is derived from an EMBL/GenBank/DDBJ whole genome shotgun (WGS) entry which is preliminary data.</text>
</comment>
<evidence type="ECO:0000256" key="2">
    <source>
        <dbReference type="ARBA" id="ARBA00022829"/>
    </source>
</evidence>
<dbReference type="GeneID" id="63784010"/>
<dbReference type="Gene3D" id="3.30.300.130">
    <property type="entry name" value="Fe-S cluster assembly (FSCA)"/>
    <property type="match status" value="1"/>
</dbReference>
<dbReference type="RefSeq" id="XP_040724853.1">
    <property type="nucleotide sequence ID" value="XM_040867411.1"/>
</dbReference>
<feature type="non-terminal residue" evidence="4">
    <location>
        <position position="1"/>
    </location>
</feature>
<dbReference type="PANTHER" id="PTHR12377:SF0">
    <property type="entry name" value="CYTOSOLIC IRON-SULFUR ASSEMBLY COMPONENT 2B"/>
    <property type="match status" value="1"/>
</dbReference>
<dbReference type="Pfam" id="PF01883">
    <property type="entry name" value="FeS_assembly_P"/>
    <property type="match status" value="1"/>
</dbReference>